<evidence type="ECO:0000313" key="3">
    <source>
        <dbReference type="Proteomes" id="UP000603453"/>
    </source>
</evidence>
<dbReference type="Pfam" id="PF08653">
    <property type="entry name" value="DASH_Dam1"/>
    <property type="match status" value="1"/>
</dbReference>
<dbReference type="GO" id="GO:0042729">
    <property type="term" value="C:DASH complex"/>
    <property type="evidence" value="ECO:0007669"/>
    <property type="project" value="InterPro"/>
</dbReference>
<dbReference type="GO" id="GO:0008608">
    <property type="term" value="P:attachment of spindle microtubules to kinetochore"/>
    <property type="evidence" value="ECO:0007669"/>
    <property type="project" value="InterPro"/>
</dbReference>
<dbReference type="AlphaFoldDB" id="A0A8H7UQ19"/>
<keyword evidence="3" id="KW-1185">Reference proteome</keyword>
<evidence type="ECO:0000313" key="2">
    <source>
        <dbReference type="EMBL" id="KAG2194331.1"/>
    </source>
</evidence>
<feature type="region of interest" description="Disordered" evidence="1">
    <location>
        <begin position="79"/>
        <end position="125"/>
    </location>
</feature>
<dbReference type="EMBL" id="JAEPRD010000199">
    <property type="protein sequence ID" value="KAG2194331.1"/>
    <property type="molecule type" value="Genomic_DNA"/>
</dbReference>
<accession>A0A8H7UQ19</accession>
<evidence type="ECO:0000256" key="1">
    <source>
        <dbReference type="SAM" id="MobiDB-lite"/>
    </source>
</evidence>
<organism evidence="2 3">
    <name type="scientific">Mucor saturninus</name>
    <dbReference type="NCBI Taxonomy" id="64648"/>
    <lineage>
        <taxon>Eukaryota</taxon>
        <taxon>Fungi</taxon>
        <taxon>Fungi incertae sedis</taxon>
        <taxon>Mucoromycota</taxon>
        <taxon>Mucoromycotina</taxon>
        <taxon>Mucoromycetes</taxon>
        <taxon>Mucorales</taxon>
        <taxon>Mucorineae</taxon>
        <taxon>Mucoraceae</taxon>
        <taxon>Mucor</taxon>
    </lineage>
</organism>
<proteinExistence type="predicted"/>
<sequence length="220" mass="24891">MSNQQPDHKFDTLIPAIGKITTEFQTLSRRMAKLEQMNNSMLAFNESFGSFLYGLTVADQVTQWTTRPSERELAFLKRTAKAPFPPTPAPSAHTPEPTENTPKPKEKVLIRKRKASLSTPTTNTPAKVQKRLVSNVDIMKIIKGLPLMYREQTNHMNNMKKLLRVLAQHPEGLTKVELDSKVDIPAHVITPCINTLIQTKDVVKKAKANAYSQFFLERKP</sequence>
<feature type="compositionally biased region" description="Polar residues" evidence="1">
    <location>
        <begin position="116"/>
        <end position="125"/>
    </location>
</feature>
<reference evidence="2" key="1">
    <citation type="submission" date="2020-12" db="EMBL/GenBank/DDBJ databases">
        <title>Metabolic potential, ecology and presence of endohyphal bacteria is reflected in genomic diversity of Mucoromycotina.</title>
        <authorList>
            <person name="Muszewska A."/>
            <person name="Okrasinska A."/>
            <person name="Steczkiewicz K."/>
            <person name="Drgas O."/>
            <person name="Orlowska M."/>
            <person name="Perlinska-Lenart U."/>
            <person name="Aleksandrzak-Piekarczyk T."/>
            <person name="Szatraj K."/>
            <person name="Zielenkiewicz U."/>
            <person name="Pilsyk S."/>
            <person name="Malc E."/>
            <person name="Mieczkowski P."/>
            <person name="Kruszewska J.S."/>
            <person name="Biernat P."/>
            <person name="Pawlowska J."/>
        </authorList>
    </citation>
    <scope>NUCLEOTIDE SEQUENCE</scope>
    <source>
        <strain evidence="2">WA0000017839</strain>
    </source>
</reference>
<dbReference type="GO" id="GO:0072686">
    <property type="term" value="C:mitotic spindle"/>
    <property type="evidence" value="ECO:0007669"/>
    <property type="project" value="InterPro"/>
</dbReference>
<protein>
    <recommendedName>
        <fullName evidence="4">DASH complex subunit DAM1</fullName>
    </recommendedName>
</protein>
<name>A0A8H7UQ19_9FUNG</name>
<feature type="compositionally biased region" description="Low complexity" evidence="1">
    <location>
        <begin position="90"/>
        <end position="101"/>
    </location>
</feature>
<dbReference type="Proteomes" id="UP000603453">
    <property type="component" value="Unassembled WGS sequence"/>
</dbReference>
<comment type="caution">
    <text evidence="2">The sequence shown here is derived from an EMBL/GenBank/DDBJ whole genome shotgun (WGS) entry which is preliminary data.</text>
</comment>
<dbReference type="InterPro" id="IPR013962">
    <property type="entry name" value="DASH_Dam1"/>
</dbReference>
<dbReference type="OrthoDB" id="5586015at2759"/>
<gene>
    <name evidence="2" type="ORF">INT47_000258</name>
</gene>
<evidence type="ECO:0008006" key="4">
    <source>
        <dbReference type="Google" id="ProtNLM"/>
    </source>
</evidence>